<feature type="coiled-coil region" evidence="1">
    <location>
        <begin position="49"/>
        <end position="104"/>
    </location>
</feature>
<comment type="caution">
    <text evidence="2">The sequence shown here is derived from an EMBL/GenBank/DDBJ whole genome shotgun (WGS) entry which is preliminary data.</text>
</comment>
<proteinExistence type="predicted"/>
<dbReference type="AlphaFoldDB" id="A0A401HBA7"/>
<sequence>MVRIHRDKALKALETMASGGTVREAQRATSLSFTQLKELSRILPLYVDVKELEEVLVKLREKYNLKIKEFEELKKSIEKLGEERRRLSREIRRLKHEKELLEGGGGRA</sequence>
<dbReference type="EMBL" id="BDMD01000090">
    <property type="protein sequence ID" value="GBF09725.1"/>
    <property type="molecule type" value="Genomic_DNA"/>
</dbReference>
<accession>A0A401HBA7</accession>
<evidence type="ECO:0000313" key="3">
    <source>
        <dbReference type="Proteomes" id="UP000291213"/>
    </source>
</evidence>
<keyword evidence="1" id="KW-0175">Coiled coil</keyword>
<gene>
    <name evidence="2" type="ORF">apy_14500</name>
</gene>
<organism evidence="2 3">
    <name type="scientific">Aeropyrum pernix</name>
    <dbReference type="NCBI Taxonomy" id="56636"/>
    <lineage>
        <taxon>Archaea</taxon>
        <taxon>Thermoproteota</taxon>
        <taxon>Thermoprotei</taxon>
        <taxon>Desulfurococcales</taxon>
        <taxon>Desulfurococcaceae</taxon>
        <taxon>Aeropyrum</taxon>
    </lineage>
</organism>
<evidence type="ECO:0000313" key="2">
    <source>
        <dbReference type="EMBL" id="GBF09725.1"/>
    </source>
</evidence>
<evidence type="ECO:0000256" key="1">
    <source>
        <dbReference type="SAM" id="Coils"/>
    </source>
</evidence>
<dbReference type="Proteomes" id="UP000291213">
    <property type="component" value="Unassembled WGS sequence"/>
</dbReference>
<protein>
    <submittedName>
        <fullName evidence="2">Uncharacterized protein</fullName>
    </submittedName>
</protein>
<name>A0A401HBA7_AERPX</name>
<reference evidence="2 3" key="1">
    <citation type="submission" date="2017-02" db="EMBL/GenBank/DDBJ databases">
        <title>isolation and characterization of a novel temperate virus Aeropyrum globular virus 1 infecting hyperthermophilic archaeon Aeropyrum.</title>
        <authorList>
            <person name="Yumiya M."/>
            <person name="Yoshida T."/>
            <person name="Sako Y."/>
        </authorList>
    </citation>
    <scope>NUCLEOTIDE SEQUENCE [LARGE SCALE GENOMIC DNA]</scope>
    <source>
        <strain evidence="2 3">YK1-12-2013</strain>
    </source>
</reference>